<sequence length="276" mass="31963">MTLVDGIQKRANNFTKHPIYRVTQRQILRTQLNIEGLKGRQLLLIIALPSKPIRQGSLFPSPTINHYLSIKLEIADKQQPSTDYHIEREIINQKLNATTTGTHQFQHHGVVFNYRTTPAGCLRLGPRLKAIRTSGFSTIEKLITRPVLTHFPPQFFRVGGKGDQQLWEAITKFTSNVREDYSCDCMSQGRLAQFRAICVRVYLLDESRNKFVRDVIELIAVVEKRNDSYSFREKRKKSFPFSLFFNFQPPITAKPLELSRNGKIEDNRNKKLYKKA</sequence>
<dbReference type="HOGENOM" id="CLU_1009468_0_0_1"/>
<reference evidence="1 2" key="2">
    <citation type="journal article" date="2010" name="Nucleic Acids Res.">
        <title>BeetleBase in 2010: revisions to provide comprehensive genomic information for Tribolium castaneum.</title>
        <authorList>
            <person name="Kim H.S."/>
            <person name="Murphy T."/>
            <person name="Xia J."/>
            <person name="Caragea D."/>
            <person name="Park Y."/>
            <person name="Beeman R.W."/>
            <person name="Lorenzen M.D."/>
            <person name="Butcher S."/>
            <person name="Manak J.R."/>
            <person name="Brown S.J."/>
        </authorList>
    </citation>
    <scope>GENOME REANNOTATION</scope>
    <source>
        <strain evidence="1 2">Georgia GA2</strain>
    </source>
</reference>
<evidence type="ECO:0000313" key="2">
    <source>
        <dbReference type="Proteomes" id="UP000007266"/>
    </source>
</evidence>
<reference evidence="1 2" key="1">
    <citation type="journal article" date="2008" name="Nature">
        <title>The genome of the model beetle and pest Tribolium castaneum.</title>
        <authorList>
            <consortium name="Tribolium Genome Sequencing Consortium"/>
            <person name="Richards S."/>
            <person name="Gibbs R.A."/>
            <person name="Weinstock G.M."/>
            <person name="Brown S.J."/>
            <person name="Denell R."/>
            <person name="Beeman R.W."/>
            <person name="Gibbs R."/>
            <person name="Beeman R.W."/>
            <person name="Brown S.J."/>
            <person name="Bucher G."/>
            <person name="Friedrich M."/>
            <person name="Grimmelikhuijzen C.J."/>
            <person name="Klingler M."/>
            <person name="Lorenzen M."/>
            <person name="Richards S."/>
            <person name="Roth S."/>
            <person name="Schroder R."/>
            <person name="Tautz D."/>
            <person name="Zdobnov E.M."/>
            <person name="Muzny D."/>
            <person name="Gibbs R.A."/>
            <person name="Weinstock G.M."/>
            <person name="Attaway T."/>
            <person name="Bell S."/>
            <person name="Buhay C.J."/>
            <person name="Chandrabose M.N."/>
            <person name="Chavez D."/>
            <person name="Clerk-Blankenburg K.P."/>
            <person name="Cree A."/>
            <person name="Dao M."/>
            <person name="Davis C."/>
            <person name="Chacko J."/>
            <person name="Dinh H."/>
            <person name="Dugan-Rocha S."/>
            <person name="Fowler G."/>
            <person name="Garner T.T."/>
            <person name="Garnes J."/>
            <person name="Gnirke A."/>
            <person name="Hawes A."/>
            <person name="Hernandez J."/>
            <person name="Hines S."/>
            <person name="Holder M."/>
            <person name="Hume J."/>
            <person name="Jhangiani S.N."/>
            <person name="Joshi V."/>
            <person name="Khan Z.M."/>
            <person name="Jackson L."/>
            <person name="Kovar C."/>
            <person name="Kowis A."/>
            <person name="Lee S."/>
            <person name="Lewis L.R."/>
            <person name="Margolis J."/>
            <person name="Morgan M."/>
            <person name="Nazareth L.V."/>
            <person name="Nguyen N."/>
            <person name="Okwuonu G."/>
            <person name="Parker D."/>
            <person name="Richards S."/>
            <person name="Ruiz S.J."/>
            <person name="Santibanez J."/>
            <person name="Savard J."/>
            <person name="Scherer S.E."/>
            <person name="Schneider B."/>
            <person name="Sodergren E."/>
            <person name="Tautz D."/>
            <person name="Vattahil S."/>
            <person name="Villasana D."/>
            <person name="White C.S."/>
            <person name="Wright R."/>
            <person name="Park Y."/>
            <person name="Beeman R.W."/>
            <person name="Lord J."/>
            <person name="Oppert B."/>
            <person name="Lorenzen M."/>
            <person name="Brown S."/>
            <person name="Wang L."/>
            <person name="Savard J."/>
            <person name="Tautz D."/>
            <person name="Richards S."/>
            <person name="Weinstock G."/>
            <person name="Gibbs R.A."/>
            <person name="Liu Y."/>
            <person name="Worley K."/>
            <person name="Weinstock G."/>
            <person name="Elsik C.G."/>
            <person name="Reese J.T."/>
            <person name="Elhaik E."/>
            <person name="Landan G."/>
            <person name="Graur D."/>
            <person name="Arensburger P."/>
            <person name="Atkinson P."/>
            <person name="Beeman R.W."/>
            <person name="Beidler J."/>
            <person name="Brown S.J."/>
            <person name="Demuth J.P."/>
            <person name="Drury D.W."/>
            <person name="Du Y.Z."/>
            <person name="Fujiwara H."/>
            <person name="Lorenzen M."/>
            <person name="Maselli V."/>
            <person name="Osanai M."/>
            <person name="Park Y."/>
            <person name="Robertson H.M."/>
            <person name="Tu Z."/>
            <person name="Wang J.J."/>
            <person name="Wang S."/>
            <person name="Richards S."/>
            <person name="Song H."/>
            <person name="Zhang L."/>
            <person name="Sodergren E."/>
            <person name="Werner D."/>
            <person name="Stanke M."/>
            <person name="Morgenstern B."/>
            <person name="Solovyev V."/>
            <person name="Kosarev P."/>
            <person name="Brown G."/>
            <person name="Chen H.C."/>
            <person name="Ermolaeva O."/>
            <person name="Hlavina W."/>
            <person name="Kapustin Y."/>
            <person name="Kiryutin B."/>
            <person name="Kitts P."/>
            <person name="Maglott D."/>
            <person name="Pruitt K."/>
            <person name="Sapojnikov V."/>
            <person name="Souvorov A."/>
            <person name="Mackey A.J."/>
            <person name="Waterhouse R.M."/>
            <person name="Wyder S."/>
            <person name="Zdobnov E.M."/>
            <person name="Zdobnov E.M."/>
            <person name="Wyder S."/>
            <person name="Kriventseva E.V."/>
            <person name="Kadowaki T."/>
            <person name="Bork P."/>
            <person name="Aranda M."/>
            <person name="Bao R."/>
            <person name="Beermann A."/>
            <person name="Berns N."/>
            <person name="Bolognesi R."/>
            <person name="Bonneton F."/>
            <person name="Bopp D."/>
            <person name="Brown S.J."/>
            <person name="Bucher G."/>
            <person name="Butts T."/>
            <person name="Chaumot A."/>
            <person name="Denell R.E."/>
            <person name="Ferrier D.E."/>
            <person name="Friedrich M."/>
            <person name="Gordon C.M."/>
            <person name="Jindra M."/>
            <person name="Klingler M."/>
            <person name="Lan Q."/>
            <person name="Lattorff H.M."/>
            <person name="Laudet V."/>
            <person name="von Levetsow C."/>
            <person name="Liu Z."/>
            <person name="Lutz R."/>
            <person name="Lynch J.A."/>
            <person name="da Fonseca R.N."/>
            <person name="Posnien N."/>
            <person name="Reuter R."/>
            <person name="Roth S."/>
            <person name="Savard J."/>
            <person name="Schinko J.B."/>
            <person name="Schmitt C."/>
            <person name="Schoppmeier M."/>
            <person name="Schroder R."/>
            <person name="Shippy T.D."/>
            <person name="Simonnet F."/>
            <person name="Marques-Souza H."/>
            <person name="Tautz D."/>
            <person name="Tomoyasu Y."/>
            <person name="Trauner J."/>
            <person name="Van der Zee M."/>
            <person name="Vervoort M."/>
            <person name="Wittkopp N."/>
            <person name="Wimmer E.A."/>
            <person name="Yang X."/>
            <person name="Jones A.K."/>
            <person name="Sattelle D.B."/>
            <person name="Ebert P.R."/>
            <person name="Nelson D."/>
            <person name="Scott J.G."/>
            <person name="Beeman R.W."/>
            <person name="Muthukrishnan S."/>
            <person name="Kramer K.J."/>
            <person name="Arakane Y."/>
            <person name="Beeman R.W."/>
            <person name="Zhu Q."/>
            <person name="Hogenkamp D."/>
            <person name="Dixit R."/>
            <person name="Oppert B."/>
            <person name="Jiang H."/>
            <person name="Zou Z."/>
            <person name="Marshall J."/>
            <person name="Elpidina E."/>
            <person name="Vinokurov K."/>
            <person name="Oppert C."/>
            <person name="Zou Z."/>
            <person name="Evans J."/>
            <person name="Lu Z."/>
            <person name="Zhao P."/>
            <person name="Sumathipala N."/>
            <person name="Altincicek B."/>
            <person name="Vilcinskas A."/>
            <person name="Williams M."/>
            <person name="Hultmark D."/>
            <person name="Hetru C."/>
            <person name="Jiang H."/>
            <person name="Grimmelikhuijzen C.J."/>
            <person name="Hauser F."/>
            <person name="Cazzamali G."/>
            <person name="Williamson M."/>
            <person name="Park Y."/>
            <person name="Li B."/>
            <person name="Tanaka Y."/>
            <person name="Predel R."/>
            <person name="Neupert S."/>
            <person name="Schachtner J."/>
            <person name="Verleyen P."/>
            <person name="Raible F."/>
            <person name="Bork P."/>
            <person name="Friedrich M."/>
            <person name="Walden K.K."/>
            <person name="Robertson H.M."/>
            <person name="Angeli S."/>
            <person name="Foret S."/>
            <person name="Bucher G."/>
            <person name="Schuetz S."/>
            <person name="Maleszka R."/>
            <person name="Wimmer E.A."/>
            <person name="Beeman R.W."/>
            <person name="Lorenzen M."/>
            <person name="Tomoyasu Y."/>
            <person name="Miller S.C."/>
            <person name="Grossmann D."/>
            <person name="Bucher G."/>
        </authorList>
    </citation>
    <scope>NUCLEOTIDE SEQUENCE [LARGE SCALE GENOMIC DNA]</scope>
    <source>
        <strain evidence="1 2">Georgia GA2</strain>
    </source>
</reference>
<keyword evidence="2" id="KW-1185">Reference proteome</keyword>
<protein>
    <submittedName>
        <fullName evidence="1">Uncharacterized protein</fullName>
    </submittedName>
</protein>
<dbReference type="Proteomes" id="UP000007266">
    <property type="component" value="Linkage group 5"/>
</dbReference>
<dbReference type="EMBL" id="KQ971343">
    <property type="protein sequence ID" value="EFA04232.1"/>
    <property type="molecule type" value="Genomic_DNA"/>
</dbReference>
<name>D6WM72_TRICA</name>
<organism evidence="1 2">
    <name type="scientific">Tribolium castaneum</name>
    <name type="common">Red flour beetle</name>
    <dbReference type="NCBI Taxonomy" id="7070"/>
    <lineage>
        <taxon>Eukaryota</taxon>
        <taxon>Metazoa</taxon>
        <taxon>Ecdysozoa</taxon>
        <taxon>Arthropoda</taxon>
        <taxon>Hexapoda</taxon>
        <taxon>Insecta</taxon>
        <taxon>Pterygota</taxon>
        <taxon>Neoptera</taxon>
        <taxon>Endopterygota</taxon>
        <taxon>Coleoptera</taxon>
        <taxon>Polyphaga</taxon>
        <taxon>Cucujiformia</taxon>
        <taxon>Tenebrionidae</taxon>
        <taxon>Tenebrionidae incertae sedis</taxon>
        <taxon>Tribolium</taxon>
    </lineage>
</organism>
<proteinExistence type="predicted"/>
<evidence type="ECO:0000313" key="1">
    <source>
        <dbReference type="EMBL" id="EFA04232.1"/>
    </source>
</evidence>
<accession>D6WM72</accession>
<gene>
    <name evidence="1" type="primary">GLEAN_14484</name>
    <name evidence="1" type="ORF">TcasGA2_TC014484</name>
</gene>
<dbReference type="AlphaFoldDB" id="D6WM72"/>
<dbReference type="InParanoid" id="D6WM72"/>